<protein>
    <submittedName>
        <fullName evidence="1">Transposase</fullName>
    </submittedName>
</protein>
<dbReference type="EMBL" id="CP031769">
    <property type="protein sequence ID" value="AXR08228.1"/>
    <property type="molecule type" value="Genomic_DNA"/>
</dbReference>
<dbReference type="Proteomes" id="UP000262073">
    <property type="component" value="Chromosome"/>
</dbReference>
<gene>
    <name evidence="1" type="ORF">D0Y50_18825</name>
</gene>
<proteinExistence type="predicted"/>
<sequence>MPVSVNLDHITESISLDECYELLIESKFDPADEESFLAVAPLLKKLNNNKTFLAETLIDELAGTSKLAGQHNQYTPQVLLLKAPNSATNFFIRANIWLAKDDPMLQLAGEKSFFYHVPHDHNFNFLTAGYLGSGYESDYYEYDFYNVEGYPGEPVDLRFIERKKLQPEQIMLYRAHKDVHKQLPADELSVSLNIMPSDMFAHLKPQYVFNAQCTKIERPTATSNSSTEPAMHFIARCGGEAGQQFLENMARNSIIEEDRVKAVKAMTAMHDSPEGKLATLQEYGFSSGSNLVRSMAYEHARSLALL</sequence>
<keyword evidence="2" id="KW-1185">Reference proteome</keyword>
<name>A0A346NRS1_9ALTE</name>
<reference evidence="1 2" key="1">
    <citation type="submission" date="2018-08" db="EMBL/GenBank/DDBJ databases">
        <title>Salinimonas sediminis sp. nov., a piezophilic bacterium isolated from a deep-sea sediment sample from the New Britain Trench.</title>
        <authorList>
            <person name="Cao J."/>
        </authorList>
    </citation>
    <scope>NUCLEOTIDE SEQUENCE [LARGE SCALE GENOMIC DNA]</scope>
    <source>
        <strain evidence="1 2">N102</strain>
    </source>
</reference>
<accession>A0A346NRS1</accession>
<dbReference type="KEGG" id="salm:D0Y50_18825"/>
<evidence type="ECO:0000313" key="2">
    <source>
        <dbReference type="Proteomes" id="UP000262073"/>
    </source>
</evidence>
<organism evidence="1 2">
    <name type="scientific">Salinimonas sediminis</name>
    <dbReference type="NCBI Taxonomy" id="2303538"/>
    <lineage>
        <taxon>Bacteria</taxon>
        <taxon>Pseudomonadati</taxon>
        <taxon>Pseudomonadota</taxon>
        <taxon>Gammaproteobacteria</taxon>
        <taxon>Alteromonadales</taxon>
        <taxon>Alteromonadaceae</taxon>
        <taxon>Alteromonas/Salinimonas group</taxon>
        <taxon>Salinimonas</taxon>
    </lineage>
</organism>
<evidence type="ECO:0000313" key="1">
    <source>
        <dbReference type="EMBL" id="AXR08228.1"/>
    </source>
</evidence>
<dbReference type="AlphaFoldDB" id="A0A346NRS1"/>